<dbReference type="Gene3D" id="1.20.1260.10">
    <property type="match status" value="1"/>
</dbReference>
<protein>
    <recommendedName>
        <fullName evidence="1">Rubrerythrin diiron-binding domain-containing protein</fullName>
    </recommendedName>
</protein>
<reference evidence="2" key="1">
    <citation type="journal article" date="2015" name="Nature">
        <title>Complex archaea that bridge the gap between prokaryotes and eukaryotes.</title>
        <authorList>
            <person name="Spang A."/>
            <person name="Saw J.H."/>
            <person name="Jorgensen S.L."/>
            <person name="Zaremba-Niedzwiedzka K."/>
            <person name="Martijn J."/>
            <person name="Lind A.E."/>
            <person name="van Eijk R."/>
            <person name="Schleper C."/>
            <person name="Guy L."/>
            <person name="Ettema T.J."/>
        </authorList>
    </citation>
    <scope>NUCLEOTIDE SEQUENCE</scope>
</reference>
<proteinExistence type="predicted"/>
<dbReference type="GO" id="GO:0016491">
    <property type="term" value="F:oxidoreductase activity"/>
    <property type="evidence" value="ECO:0007669"/>
    <property type="project" value="InterPro"/>
</dbReference>
<evidence type="ECO:0000313" key="2">
    <source>
        <dbReference type="EMBL" id="KKN96950.1"/>
    </source>
</evidence>
<dbReference type="GO" id="GO:0046872">
    <property type="term" value="F:metal ion binding"/>
    <property type="evidence" value="ECO:0007669"/>
    <property type="project" value="InterPro"/>
</dbReference>
<dbReference type="SUPFAM" id="SSF47240">
    <property type="entry name" value="Ferritin-like"/>
    <property type="match status" value="1"/>
</dbReference>
<gene>
    <name evidence="2" type="ORF">LCGC14_0162000</name>
</gene>
<feature type="domain" description="Rubrerythrin diiron-binding" evidence="1">
    <location>
        <begin position="9"/>
        <end position="76"/>
    </location>
</feature>
<dbReference type="InterPro" id="IPR012347">
    <property type="entry name" value="Ferritin-like"/>
</dbReference>
<dbReference type="AlphaFoldDB" id="A0A0F9UV84"/>
<evidence type="ECO:0000259" key="1">
    <source>
        <dbReference type="Pfam" id="PF02915"/>
    </source>
</evidence>
<accession>A0A0F9UV84</accession>
<sequence>MGELFDVAELVRVAVEDERTGSAFYATAAGRAEDPNLKAAFADMADQERYHQARFEKMLAELGEIKPPEQYSGQYASYLGALTRDRAFPDEASARAMAEACETDLAFLEVALGYERNTLNLINEMRLLIRADGKAVVDDITCEEQAHVVSLLEAREALGG</sequence>
<comment type="caution">
    <text evidence="2">The sequence shown here is derived from an EMBL/GenBank/DDBJ whole genome shotgun (WGS) entry which is preliminary data.</text>
</comment>
<dbReference type="InterPro" id="IPR003251">
    <property type="entry name" value="Rr_diiron-bd_dom"/>
</dbReference>
<dbReference type="EMBL" id="LAZR01000061">
    <property type="protein sequence ID" value="KKN96950.1"/>
    <property type="molecule type" value="Genomic_DNA"/>
</dbReference>
<dbReference type="InterPro" id="IPR009078">
    <property type="entry name" value="Ferritin-like_SF"/>
</dbReference>
<name>A0A0F9UV84_9ZZZZ</name>
<dbReference type="Pfam" id="PF02915">
    <property type="entry name" value="Rubrerythrin"/>
    <property type="match status" value="1"/>
</dbReference>
<organism evidence="2">
    <name type="scientific">marine sediment metagenome</name>
    <dbReference type="NCBI Taxonomy" id="412755"/>
    <lineage>
        <taxon>unclassified sequences</taxon>
        <taxon>metagenomes</taxon>
        <taxon>ecological metagenomes</taxon>
    </lineage>
</organism>